<dbReference type="PANTHER" id="PTHR13612">
    <property type="entry name" value="ENHANCER OF MRNA-DECAPPING PROTEIN 3"/>
    <property type="match status" value="1"/>
</dbReference>
<feature type="region of interest" description="Disordered" evidence="5">
    <location>
        <begin position="238"/>
        <end position="262"/>
    </location>
</feature>
<evidence type="ECO:0000256" key="3">
    <source>
        <dbReference type="ARBA" id="ARBA00015797"/>
    </source>
</evidence>
<dbReference type="Pfam" id="PF03853">
    <property type="entry name" value="YjeF_N"/>
    <property type="match status" value="1"/>
</dbReference>
<keyword evidence="4" id="KW-0963">Cytoplasm</keyword>
<evidence type="ECO:0000313" key="9">
    <source>
        <dbReference type="Proteomes" id="UP001519460"/>
    </source>
</evidence>
<dbReference type="AlphaFoldDB" id="A0ABD0LBP3"/>
<gene>
    <name evidence="8" type="ORF">BaRGS_00011914</name>
</gene>
<comment type="similarity">
    <text evidence="2">Belongs to the EDC3 family.</text>
</comment>
<feature type="domain" description="DFDF" evidence="7">
    <location>
        <begin position="207"/>
        <end position="243"/>
    </location>
</feature>
<protein>
    <recommendedName>
        <fullName evidence="3">Enhancer of mRNA-decapping protein 3</fullName>
    </recommendedName>
</protein>
<evidence type="ECO:0000259" key="7">
    <source>
        <dbReference type="PROSITE" id="PS51512"/>
    </source>
</evidence>
<dbReference type="CDD" id="cd01737">
    <property type="entry name" value="LSm16_N"/>
    <property type="match status" value="1"/>
</dbReference>
<dbReference type="PROSITE" id="PS51385">
    <property type="entry name" value="YJEF_N"/>
    <property type="match status" value="1"/>
</dbReference>
<dbReference type="Pfam" id="PF09532">
    <property type="entry name" value="FDF"/>
    <property type="match status" value="1"/>
</dbReference>
<dbReference type="InterPro" id="IPR025609">
    <property type="entry name" value="Lsm14-like_N"/>
</dbReference>
<dbReference type="SMART" id="SM01271">
    <property type="entry name" value="LSM14"/>
    <property type="match status" value="1"/>
</dbReference>
<feature type="domain" description="YjeF N-terminal" evidence="6">
    <location>
        <begin position="298"/>
        <end position="497"/>
    </location>
</feature>
<organism evidence="8 9">
    <name type="scientific">Batillaria attramentaria</name>
    <dbReference type="NCBI Taxonomy" id="370345"/>
    <lineage>
        <taxon>Eukaryota</taxon>
        <taxon>Metazoa</taxon>
        <taxon>Spiralia</taxon>
        <taxon>Lophotrochozoa</taxon>
        <taxon>Mollusca</taxon>
        <taxon>Gastropoda</taxon>
        <taxon>Caenogastropoda</taxon>
        <taxon>Sorbeoconcha</taxon>
        <taxon>Cerithioidea</taxon>
        <taxon>Batillariidae</taxon>
        <taxon>Batillaria</taxon>
    </lineage>
</organism>
<name>A0ABD0LBP3_9CAEN</name>
<sequence>MSVEWIGCVVSIDCGTALGFFQGQVTSIDPSEQTVTISQSYRNGVKSEFDKITICARDIVDLQILRTRDQAHDIVNKAATPSTLSEETKKSVLPKCASPVKVIQASGIPKTGFIDGGRIGNGRNGDKGISPRLSPAHPANSKQARKSPSVAQSRMERTAPTPEKEFRPRRNSASENNRRAPDARQQKPSTPKKMERANRRGAQREDCFSAPAESFLMEFDFEKNLALFDKKAVFEEIENGPGSDSERPADRRPAKYRHDENVLPSQPTDLKQIRVPCSSSAEYRTDAGLVVPGVTPELRCRLLEAAEQVGFSTDRLGEMFGRSAAEMVMQLLGGSHRLDPKNEHQLPTVVFLCGPHLQGALGVNCARQLANHGAKVVVFAPSFMRMNQSLETELKLLETTGAQRTTVVKELPSGPVDMVVNALDSHEHGHLRGQPWYIGTVAWAEGQRAPCLALDPSTDGPAFQAKWSLGLVLPLALPASCGQQYLCDVGIPNGVFSKVGVDYSSPFCHKFCIPLH</sequence>
<dbReference type="Gene3D" id="2.30.30.100">
    <property type="match status" value="1"/>
</dbReference>
<dbReference type="GO" id="GO:0000932">
    <property type="term" value="C:P-body"/>
    <property type="evidence" value="ECO:0007669"/>
    <property type="project" value="UniProtKB-SubCell"/>
</dbReference>
<dbReference type="SMART" id="SM01199">
    <property type="entry name" value="FDF"/>
    <property type="match status" value="1"/>
</dbReference>
<feature type="region of interest" description="Disordered" evidence="5">
    <location>
        <begin position="109"/>
        <end position="206"/>
    </location>
</feature>
<dbReference type="InterPro" id="IPR019050">
    <property type="entry name" value="FDF_dom"/>
</dbReference>
<evidence type="ECO:0000259" key="6">
    <source>
        <dbReference type="PROSITE" id="PS51385"/>
    </source>
</evidence>
<dbReference type="SUPFAM" id="SSF64153">
    <property type="entry name" value="YjeF N-terminal domain-like"/>
    <property type="match status" value="1"/>
</dbReference>
<comment type="caution">
    <text evidence="8">The sequence shown here is derived from an EMBL/GenBank/DDBJ whole genome shotgun (WGS) entry which is preliminary data.</text>
</comment>
<dbReference type="InterPro" id="IPR036652">
    <property type="entry name" value="YjeF_N_dom_sf"/>
</dbReference>
<reference evidence="8 9" key="1">
    <citation type="journal article" date="2023" name="Sci. Data">
        <title>Genome assembly of the Korean intertidal mud-creeper Batillaria attramentaria.</title>
        <authorList>
            <person name="Patra A.K."/>
            <person name="Ho P.T."/>
            <person name="Jun S."/>
            <person name="Lee S.J."/>
            <person name="Kim Y."/>
            <person name="Won Y.J."/>
        </authorList>
    </citation>
    <scope>NUCLEOTIDE SEQUENCE [LARGE SCALE GENOMIC DNA]</scope>
    <source>
        <strain evidence="8">Wonlab-2016</strain>
    </source>
</reference>
<feature type="compositionally biased region" description="Basic and acidic residues" evidence="5">
    <location>
        <begin position="176"/>
        <end position="185"/>
    </location>
</feature>
<dbReference type="PROSITE" id="PS51512">
    <property type="entry name" value="DFDF"/>
    <property type="match status" value="1"/>
</dbReference>
<feature type="compositionally biased region" description="Basic and acidic residues" evidence="5">
    <location>
        <begin position="192"/>
        <end position="206"/>
    </location>
</feature>
<dbReference type="Pfam" id="PF12701">
    <property type="entry name" value="LSM14"/>
    <property type="match status" value="1"/>
</dbReference>
<dbReference type="EMBL" id="JACVVK020000063">
    <property type="protein sequence ID" value="KAK7496934.1"/>
    <property type="molecule type" value="Genomic_DNA"/>
</dbReference>
<evidence type="ECO:0000256" key="4">
    <source>
        <dbReference type="ARBA" id="ARBA00022490"/>
    </source>
</evidence>
<comment type="subcellular location">
    <subcellularLocation>
        <location evidence="1">Cytoplasm</location>
        <location evidence="1">P-body</location>
    </subcellularLocation>
</comment>
<dbReference type="Gene3D" id="3.40.50.10260">
    <property type="entry name" value="YjeF N-terminal domain"/>
    <property type="match status" value="1"/>
</dbReference>
<evidence type="ECO:0000313" key="8">
    <source>
        <dbReference type="EMBL" id="KAK7496934.1"/>
    </source>
</evidence>
<keyword evidence="9" id="KW-1185">Reference proteome</keyword>
<evidence type="ECO:0000256" key="2">
    <source>
        <dbReference type="ARBA" id="ARBA00006610"/>
    </source>
</evidence>
<evidence type="ECO:0000256" key="1">
    <source>
        <dbReference type="ARBA" id="ARBA00004201"/>
    </source>
</evidence>
<dbReference type="PANTHER" id="PTHR13612:SF0">
    <property type="entry name" value="ENHANCER OF MRNA-DECAPPING PROTEIN 3"/>
    <property type="match status" value="1"/>
</dbReference>
<feature type="compositionally biased region" description="Basic and acidic residues" evidence="5">
    <location>
        <begin position="154"/>
        <end position="168"/>
    </location>
</feature>
<dbReference type="Proteomes" id="UP001519460">
    <property type="component" value="Unassembled WGS sequence"/>
</dbReference>
<dbReference type="InterPro" id="IPR034107">
    <property type="entry name" value="Lsm16_N"/>
</dbReference>
<dbReference type="InterPro" id="IPR025762">
    <property type="entry name" value="DFDF"/>
</dbReference>
<dbReference type="InterPro" id="IPR004443">
    <property type="entry name" value="YjeF_N_dom"/>
</dbReference>
<feature type="compositionally biased region" description="Gly residues" evidence="5">
    <location>
        <begin position="114"/>
        <end position="123"/>
    </location>
</feature>
<proteinExistence type="inferred from homology"/>
<evidence type="ECO:0000256" key="5">
    <source>
        <dbReference type="SAM" id="MobiDB-lite"/>
    </source>
</evidence>
<accession>A0ABD0LBP3</accession>
<feature type="compositionally biased region" description="Basic and acidic residues" evidence="5">
    <location>
        <begin position="244"/>
        <end position="261"/>
    </location>
</feature>